<evidence type="ECO:0000256" key="6">
    <source>
        <dbReference type="ARBA" id="ARBA00022840"/>
    </source>
</evidence>
<evidence type="ECO:0000256" key="5">
    <source>
        <dbReference type="ARBA" id="ARBA00022741"/>
    </source>
</evidence>
<sequence>MTISAAFHLQRPDFRLEVDFELPATGVTALFGPSGCGKTTLLRAMAGLERCSGHFRLDDQCWQRDGFFMPTHRRPLGYVFQEASLFAHLSVQGNLDYGWRRLPAALRRDDRDEIIDWLGLTPLLPQRATELSGGQRQRVAIGRALLTSPRLLLLDEPLSALDTRAKRDILPLLERLSAQARVPVFYVTHAPEEVERLADRVLLMEEGRITHNDSLQQALARPCSPLFRDDETAAILEGQLQQTLADGRRPFDCSAGRLWLAGTHTAGAGPARLRVLASDVSVALAPVPDISILNQLPARVLSLTPGAGGRVLLMLALSGGQQIPAQLSAYSVGQLQLEAGSECYALIKAAAWWAENGGLKTAASGRMQPDAIRRLCGPRRPGCQSAAHRRRVRRTGRW</sequence>
<dbReference type="InterPro" id="IPR003593">
    <property type="entry name" value="AAA+_ATPase"/>
</dbReference>
<dbReference type="InterPro" id="IPR011868">
    <property type="entry name" value="ModC_ABC_ATP-bd"/>
</dbReference>
<protein>
    <submittedName>
        <fullName evidence="12">Molybdenum ABC transporter ATP-binding protein</fullName>
    </submittedName>
</protein>
<dbReference type="InterPro" id="IPR050334">
    <property type="entry name" value="Molybdenum_import_ModC"/>
</dbReference>
<evidence type="ECO:0000259" key="10">
    <source>
        <dbReference type="PROSITE" id="PS50893"/>
    </source>
</evidence>
<dbReference type="InterPro" id="IPR004606">
    <property type="entry name" value="Mop_domain"/>
</dbReference>
<keyword evidence="5" id="KW-0547">Nucleotide-binding</keyword>
<dbReference type="InterPro" id="IPR008995">
    <property type="entry name" value="Mo/tungstate-bd_C_term_dom"/>
</dbReference>
<dbReference type="OrthoDB" id="9802264at2"/>
<evidence type="ECO:0000256" key="7">
    <source>
        <dbReference type="ARBA" id="ARBA00022967"/>
    </source>
</evidence>
<gene>
    <name evidence="12" type="ORF">BFR47_11620</name>
</gene>
<dbReference type="NCBIfam" id="TIGR02142">
    <property type="entry name" value="modC_ABC"/>
    <property type="match status" value="1"/>
</dbReference>
<evidence type="ECO:0000256" key="1">
    <source>
        <dbReference type="ARBA" id="ARBA00022448"/>
    </source>
</evidence>
<dbReference type="Gene3D" id="2.40.50.100">
    <property type="match status" value="1"/>
</dbReference>
<evidence type="ECO:0000259" key="11">
    <source>
        <dbReference type="PROSITE" id="PS51866"/>
    </source>
</evidence>
<evidence type="ECO:0000256" key="4">
    <source>
        <dbReference type="ARBA" id="ARBA00022519"/>
    </source>
</evidence>
<evidence type="ECO:0000256" key="3">
    <source>
        <dbReference type="ARBA" id="ARBA00022505"/>
    </source>
</evidence>
<dbReference type="SMART" id="SM00382">
    <property type="entry name" value="AAA"/>
    <property type="match status" value="1"/>
</dbReference>
<keyword evidence="7" id="KW-1278">Translocase</keyword>
<organism evidence="12 13">
    <name type="scientific">Oceanisphaera psychrotolerans</name>
    <dbReference type="NCBI Taxonomy" id="1414654"/>
    <lineage>
        <taxon>Bacteria</taxon>
        <taxon>Pseudomonadati</taxon>
        <taxon>Pseudomonadota</taxon>
        <taxon>Gammaproteobacteria</taxon>
        <taxon>Aeromonadales</taxon>
        <taxon>Aeromonadaceae</taxon>
        <taxon>Oceanisphaera</taxon>
    </lineage>
</organism>
<dbReference type="PROSITE" id="PS00211">
    <property type="entry name" value="ABC_TRANSPORTER_1"/>
    <property type="match status" value="1"/>
</dbReference>
<dbReference type="PROSITE" id="PS51866">
    <property type="entry name" value="MOP"/>
    <property type="match status" value="1"/>
</dbReference>
<keyword evidence="6 12" id="KW-0067">ATP-binding</keyword>
<keyword evidence="13" id="KW-1185">Reference proteome</keyword>
<dbReference type="EMBL" id="MDKE01000010">
    <property type="protein sequence ID" value="OIN12463.1"/>
    <property type="molecule type" value="Genomic_DNA"/>
</dbReference>
<dbReference type="InterPro" id="IPR003439">
    <property type="entry name" value="ABC_transporter-like_ATP-bd"/>
</dbReference>
<reference evidence="12 13" key="1">
    <citation type="submission" date="2016-07" db="EMBL/GenBank/DDBJ databases">
        <title>Draft Genome Sequence of Oceanisphaera psychrotolerans, isolated from coastal sediment samples.</title>
        <authorList>
            <person name="Zhuo S."/>
            <person name="Ruan Z."/>
        </authorList>
    </citation>
    <scope>NUCLEOTIDE SEQUENCE [LARGE SCALE GENOMIC DNA]</scope>
    <source>
        <strain evidence="12 13">LAM-WHM-ZC</strain>
    </source>
</reference>
<dbReference type="GO" id="GO:0016887">
    <property type="term" value="F:ATP hydrolysis activity"/>
    <property type="evidence" value="ECO:0007669"/>
    <property type="project" value="InterPro"/>
</dbReference>
<dbReference type="SUPFAM" id="SSF52540">
    <property type="entry name" value="P-loop containing nucleoside triphosphate hydrolases"/>
    <property type="match status" value="1"/>
</dbReference>
<keyword evidence="3 9" id="KW-0500">Molybdenum</keyword>
<dbReference type="InterPro" id="IPR027417">
    <property type="entry name" value="P-loop_NTPase"/>
</dbReference>
<keyword evidence="4" id="KW-0997">Cell inner membrane</keyword>
<dbReference type="PANTHER" id="PTHR43514:SF10">
    <property type="entry name" value="MOLYBDENUM IMPORT ATP-BINDING PROTEIN MODC 2"/>
    <property type="match status" value="1"/>
</dbReference>
<accession>A0A1J4QG88</accession>
<dbReference type="GO" id="GO:0005524">
    <property type="term" value="F:ATP binding"/>
    <property type="evidence" value="ECO:0007669"/>
    <property type="project" value="UniProtKB-KW"/>
</dbReference>
<dbReference type="SUPFAM" id="SSF50331">
    <property type="entry name" value="MOP-like"/>
    <property type="match status" value="1"/>
</dbReference>
<dbReference type="InterPro" id="IPR005116">
    <property type="entry name" value="Transp-assoc_OB_typ1"/>
</dbReference>
<evidence type="ECO:0000313" key="12">
    <source>
        <dbReference type="EMBL" id="OIN12463.1"/>
    </source>
</evidence>
<dbReference type="STRING" id="1414654.BFR47_11620"/>
<dbReference type="GO" id="GO:0016020">
    <property type="term" value="C:membrane"/>
    <property type="evidence" value="ECO:0007669"/>
    <property type="project" value="InterPro"/>
</dbReference>
<dbReference type="GO" id="GO:0015098">
    <property type="term" value="F:molybdate ion transmembrane transporter activity"/>
    <property type="evidence" value="ECO:0007669"/>
    <property type="project" value="InterPro"/>
</dbReference>
<name>A0A1J4QG88_9GAMM</name>
<feature type="domain" description="Mop" evidence="11">
    <location>
        <begin position="289"/>
        <end position="356"/>
    </location>
</feature>
<dbReference type="Pfam" id="PF03459">
    <property type="entry name" value="TOBE"/>
    <property type="match status" value="1"/>
</dbReference>
<evidence type="ECO:0000256" key="9">
    <source>
        <dbReference type="PROSITE-ProRule" id="PRU01213"/>
    </source>
</evidence>
<dbReference type="Pfam" id="PF00005">
    <property type="entry name" value="ABC_tran"/>
    <property type="match status" value="1"/>
</dbReference>
<dbReference type="AlphaFoldDB" id="A0A1J4QG88"/>
<evidence type="ECO:0000256" key="2">
    <source>
        <dbReference type="ARBA" id="ARBA00022475"/>
    </source>
</evidence>
<feature type="domain" description="ABC transporter" evidence="10">
    <location>
        <begin position="1"/>
        <end position="231"/>
    </location>
</feature>
<keyword evidence="1" id="KW-0813">Transport</keyword>
<evidence type="ECO:0000313" key="13">
    <source>
        <dbReference type="Proteomes" id="UP000243073"/>
    </source>
</evidence>
<dbReference type="GO" id="GO:0140359">
    <property type="term" value="F:ABC-type transporter activity"/>
    <property type="evidence" value="ECO:0007669"/>
    <property type="project" value="InterPro"/>
</dbReference>
<dbReference type="InterPro" id="IPR017871">
    <property type="entry name" value="ABC_transporter-like_CS"/>
</dbReference>
<keyword evidence="8" id="KW-0472">Membrane</keyword>
<dbReference type="PROSITE" id="PS50893">
    <property type="entry name" value="ABC_TRANSPORTER_2"/>
    <property type="match status" value="1"/>
</dbReference>
<keyword evidence="2" id="KW-1003">Cell membrane</keyword>
<comment type="caution">
    <text evidence="12">The sequence shown here is derived from an EMBL/GenBank/DDBJ whole genome shotgun (WGS) entry which is preliminary data.</text>
</comment>
<dbReference type="PANTHER" id="PTHR43514">
    <property type="entry name" value="ABC TRANSPORTER I FAMILY MEMBER 10"/>
    <property type="match status" value="1"/>
</dbReference>
<dbReference type="Proteomes" id="UP000243073">
    <property type="component" value="Unassembled WGS sequence"/>
</dbReference>
<proteinExistence type="predicted"/>
<dbReference type="Gene3D" id="3.40.50.300">
    <property type="entry name" value="P-loop containing nucleotide triphosphate hydrolases"/>
    <property type="match status" value="1"/>
</dbReference>
<evidence type="ECO:0000256" key="8">
    <source>
        <dbReference type="ARBA" id="ARBA00023136"/>
    </source>
</evidence>
<dbReference type="RefSeq" id="WP_071471870.1">
    <property type="nucleotide sequence ID" value="NZ_MDKE01000010.1"/>
</dbReference>